<name>A0ABS5Y7T9_9GAMM</name>
<dbReference type="InterPro" id="IPR037026">
    <property type="entry name" value="Vgr_OB-fold_dom_sf"/>
</dbReference>
<dbReference type="InterPro" id="IPR013046">
    <property type="entry name" value="GpV/Gp45"/>
</dbReference>
<evidence type="ECO:0000313" key="5">
    <source>
        <dbReference type="Proteomes" id="UP000811282"/>
    </source>
</evidence>
<dbReference type="InterPro" id="IPR040629">
    <property type="entry name" value="Phage_spike"/>
</dbReference>
<dbReference type="Pfam" id="PF04717">
    <property type="entry name" value="Phage_base_V"/>
    <property type="match status" value="1"/>
</dbReference>
<proteinExistence type="predicted"/>
<protein>
    <submittedName>
        <fullName evidence="4">Phage baseplate assembly protein V</fullName>
    </submittedName>
</protein>
<feature type="compositionally biased region" description="Gly residues" evidence="1">
    <location>
        <begin position="200"/>
        <end position="212"/>
    </location>
</feature>
<dbReference type="NCBIfam" id="TIGR01644">
    <property type="entry name" value="phage_P2_V"/>
    <property type="match status" value="1"/>
</dbReference>
<dbReference type="Pfam" id="PF18946">
    <property type="entry name" value="Apex"/>
    <property type="match status" value="1"/>
</dbReference>
<dbReference type="InterPro" id="IPR044033">
    <property type="entry name" value="GpV-like_apex"/>
</dbReference>
<organism evidence="4 5">
    <name type="scientific">Candidatus Sodalis endolongispinus</name>
    <dbReference type="NCBI Taxonomy" id="2812662"/>
    <lineage>
        <taxon>Bacteria</taxon>
        <taxon>Pseudomonadati</taxon>
        <taxon>Pseudomonadota</taxon>
        <taxon>Gammaproteobacteria</taxon>
        <taxon>Enterobacterales</taxon>
        <taxon>Bruguierivoracaceae</taxon>
        <taxon>Sodalis</taxon>
    </lineage>
</organism>
<evidence type="ECO:0000256" key="1">
    <source>
        <dbReference type="SAM" id="MobiDB-lite"/>
    </source>
</evidence>
<keyword evidence="5" id="KW-1185">Reference proteome</keyword>
<reference evidence="4 5" key="1">
    <citation type="journal article" date="2021" name="Genome Biol. Evol.">
        <title>The evolution of interdependence in a four-way mealybug symbiosis.</title>
        <authorList>
            <person name="Garber A.I."/>
            <person name="Kupper M."/>
            <person name="Laetsch D.R."/>
            <person name="Weldon S.R."/>
            <person name="Ladinsky M.S."/>
            <person name="Bjorkman P.J."/>
            <person name="McCutcheon J.P."/>
        </authorList>
    </citation>
    <scope>NUCLEOTIDE SEQUENCE [LARGE SCALE GENOMIC DNA]</scope>
    <source>
        <strain evidence="4">SOD</strain>
    </source>
</reference>
<feature type="domain" description="Gp5/Type VI secretion system Vgr protein OB-fold" evidence="2">
    <location>
        <begin position="18"/>
        <end position="84"/>
    </location>
</feature>
<dbReference type="EMBL" id="JAFJYC010000001">
    <property type="protein sequence ID" value="MBT9431064.1"/>
    <property type="molecule type" value="Genomic_DNA"/>
</dbReference>
<dbReference type="Gene3D" id="2.40.50.230">
    <property type="entry name" value="Gp5 N-terminal domain"/>
    <property type="match status" value="1"/>
</dbReference>
<dbReference type="InterPro" id="IPR006531">
    <property type="entry name" value="Gp5/Vgr_OB"/>
</dbReference>
<gene>
    <name evidence="4" type="ORF">JZM24_00730</name>
</gene>
<evidence type="ECO:0000313" key="4">
    <source>
        <dbReference type="EMBL" id="MBT9431064.1"/>
    </source>
</evidence>
<comment type="caution">
    <text evidence="4">The sequence shown here is derived from an EMBL/GenBank/DDBJ whole genome shotgun (WGS) entry which is preliminary data.</text>
</comment>
<dbReference type="Gene3D" id="6.20.150.10">
    <property type="match status" value="1"/>
</dbReference>
<dbReference type="RefSeq" id="WP_215668241.1">
    <property type="nucleotide sequence ID" value="NZ_JAFJYC010000001.1"/>
</dbReference>
<dbReference type="Proteomes" id="UP000811282">
    <property type="component" value="Unassembled WGS sequence"/>
</dbReference>
<feature type="domain" description="Phage spike trimer" evidence="3">
    <location>
        <begin position="136"/>
        <end position="188"/>
    </location>
</feature>
<dbReference type="Pfam" id="PF18715">
    <property type="entry name" value="Phage_spike"/>
    <property type="match status" value="1"/>
</dbReference>
<feature type="region of interest" description="Disordered" evidence="1">
    <location>
        <begin position="188"/>
        <end position="212"/>
    </location>
</feature>
<evidence type="ECO:0000259" key="2">
    <source>
        <dbReference type="Pfam" id="PF04717"/>
    </source>
</evidence>
<evidence type="ECO:0000259" key="3">
    <source>
        <dbReference type="Pfam" id="PF18715"/>
    </source>
</evidence>
<sequence length="212" mass="22222">MKTALADIKRLLANLIRAGVVSHVETATGRCRVAIGQMETDWLPWLTPRAGRVRVWSAPSRGEQVTVLSPWGDLSGGFVLPAVFSDIHPTPATAPDAVHLTFPDGAVMEYDPDTCALTARGIKTAHIQASESVAVTTPVVLVTASERITLDTPEVICTQHLRARTLSITEGGTIQGIFTHSGGSMTSNGVTLDNHRHGGVKGGGDLSGGPSA</sequence>
<accession>A0ABS5Y7T9</accession>